<dbReference type="SUPFAM" id="SSF53649">
    <property type="entry name" value="Alkaline phosphatase-like"/>
    <property type="match status" value="1"/>
</dbReference>
<gene>
    <name evidence="10" type="ORF">DWY65_03240</name>
</gene>
<keyword evidence="5" id="KW-0378">Hydrolase</keyword>
<feature type="domain" description="Sulfatase N-terminal" evidence="9">
    <location>
        <begin position="24"/>
        <end position="376"/>
    </location>
</feature>
<name>A0A412DRJ5_BACSE</name>
<comment type="cofactor">
    <cofactor evidence="1">
        <name>Ca(2+)</name>
        <dbReference type="ChEBI" id="CHEBI:29108"/>
    </cofactor>
</comment>
<evidence type="ECO:0000256" key="8">
    <source>
        <dbReference type="SAM" id="SignalP"/>
    </source>
</evidence>
<dbReference type="InterPro" id="IPR050738">
    <property type="entry name" value="Sulfatase"/>
</dbReference>
<dbReference type="RefSeq" id="WP_117903032.1">
    <property type="nucleotide sequence ID" value="NZ_JADNPL010000005.1"/>
</dbReference>
<sequence length="502" mass="55787">MKYTVASLTVVALLSGNAMAQRKPNIILFLVDDMGWQDTSLPFWKDTTDLNRIYETPNMERLAERGVMFTHAYACSISSPSRVSLFTGANAAQHKVTNWTLKKDTPTDRKDAVLEFEAWNYNGLCPEAGLEHSFYAKCLPQLLRENGYATMMVGKAHFGSMGTPAANPLTIGFDYNIAGHAAGAMGSYLGEEGYGAKSDPERAAVWAVPDLEQYHGTDTFLTEALTLEAKSLLDKVTGQSKPFFLYMSHYAVHAPFGTDRRFYQKYADKGLSHKEAQYAALLEGMDKSLGDLMDYVDEKGIADNTVIIFMSDNGGYTIGRHDKNYPLSEGKGSLKEGGIREPMIVCYPHVAKPSTINDTPVIIEDFFPTLLEIAGVCDYRTPQHIDGISFLKQIKGHAGDKERALFFHYPNNWGERRQTIGAPQSAVVAGDWKLIHYYESGSACLYNLENDISENDDLSARYPDKAKELAKILSDYLKSQHATMPILKLTGRIVPYPDGSIR</sequence>
<comment type="caution">
    <text evidence="10">The sequence shown here is derived from an EMBL/GenBank/DDBJ whole genome shotgun (WGS) entry which is preliminary data.</text>
</comment>
<dbReference type="PANTHER" id="PTHR42693">
    <property type="entry name" value="ARYLSULFATASE FAMILY MEMBER"/>
    <property type="match status" value="1"/>
</dbReference>
<dbReference type="Gene3D" id="3.40.720.10">
    <property type="entry name" value="Alkaline Phosphatase, subunit A"/>
    <property type="match status" value="1"/>
</dbReference>
<keyword evidence="3" id="KW-0479">Metal-binding</keyword>
<dbReference type="InterPro" id="IPR000917">
    <property type="entry name" value="Sulfatase_N"/>
</dbReference>
<evidence type="ECO:0000313" key="11">
    <source>
        <dbReference type="Proteomes" id="UP000283310"/>
    </source>
</evidence>
<dbReference type="InterPro" id="IPR017850">
    <property type="entry name" value="Alkaline_phosphatase_core_sf"/>
</dbReference>
<reference evidence="10 11" key="1">
    <citation type="submission" date="2018-08" db="EMBL/GenBank/DDBJ databases">
        <title>A genome reference for cultivated species of the human gut microbiota.</title>
        <authorList>
            <person name="Zou Y."/>
            <person name="Xue W."/>
            <person name="Luo G."/>
        </authorList>
    </citation>
    <scope>NUCLEOTIDE SEQUENCE [LARGE SCALE GENOMIC DNA]</scope>
    <source>
        <strain evidence="10 11">AF26-20BH</strain>
    </source>
</reference>
<keyword evidence="6" id="KW-0106">Calcium</keyword>
<dbReference type="InterPro" id="IPR024607">
    <property type="entry name" value="Sulfatase_CS"/>
</dbReference>
<organism evidence="10 11">
    <name type="scientific">Bacteroides stercoris</name>
    <dbReference type="NCBI Taxonomy" id="46506"/>
    <lineage>
        <taxon>Bacteria</taxon>
        <taxon>Pseudomonadati</taxon>
        <taxon>Bacteroidota</taxon>
        <taxon>Bacteroidia</taxon>
        <taxon>Bacteroidales</taxon>
        <taxon>Bacteroidaceae</taxon>
        <taxon>Bacteroides</taxon>
    </lineage>
</organism>
<feature type="chain" id="PRO_5019000961" evidence="8">
    <location>
        <begin position="21"/>
        <end position="502"/>
    </location>
</feature>
<keyword evidence="4 8" id="KW-0732">Signal</keyword>
<evidence type="ECO:0000256" key="5">
    <source>
        <dbReference type="ARBA" id="ARBA00022801"/>
    </source>
</evidence>
<dbReference type="PANTHER" id="PTHR42693:SF42">
    <property type="entry name" value="ARYLSULFATASE G"/>
    <property type="match status" value="1"/>
</dbReference>
<comment type="similarity">
    <text evidence="2">Belongs to the sulfatase family.</text>
</comment>
<feature type="signal peptide" evidence="8">
    <location>
        <begin position="1"/>
        <end position="20"/>
    </location>
</feature>
<proteinExistence type="inferred from homology"/>
<dbReference type="Proteomes" id="UP000283310">
    <property type="component" value="Unassembled WGS sequence"/>
</dbReference>
<dbReference type="CDD" id="cd16144">
    <property type="entry name" value="ARS_like"/>
    <property type="match status" value="1"/>
</dbReference>
<evidence type="ECO:0000313" key="10">
    <source>
        <dbReference type="EMBL" id="RGR16324.1"/>
    </source>
</evidence>
<dbReference type="AlphaFoldDB" id="A0A412DRJ5"/>
<dbReference type="Pfam" id="PF00884">
    <property type="entry name" value="Sulfatase"/>
    <property type="match status" value="1"/>
</dbReference>
<dbReference type="Gene3D" id="3.30.1120.10">
    <property type="match status" value="1"/>
</dbReference>
<evidence type="ECO:0000256" key="1">
    <source>
        <dbReference type="ARBA" id="ARBA00001913"/>
    </source>
</evidence>
<evidence type="ECO:0000256" key="2">
    <source>
        <dbReference type="ARBA" id="ARBA00008779"/>
    </source>
</evidence>
<evidence type="ECO:0000256" key="7">
    <source>
        <dbReference type="PIRSR" id="PIRSR600917-52"/>
    </source>
</evidence>
<dbReference type="PROSITE" id="PS00523">
    <property type="entry name" value="SULFATASE_1"/>
    <property type="match status" value="1"/>
</dbReference>
<feature type="modified residue" description="3-oxoalanine (Ser)" evidence="7">
    <location>
        <position position="78"/>
    </location>
</feature>
<dbReference type="GO" id="GO:0004065">
    <property type="term" value="F:arylsulfatase activity"/>
    <property type="evidence" value="ECO:0007669"/>
    <property type="project" value="TreeGrafter"/>
</dbReference>
<protein>
    <submittedName>
        <fullName evidence="10">Sulfatase</fullName>
    </submittedName>
</protein>
<comment type="PTM">
    <text evidence="7">The conversion to 3-oxoalanine (also known as C-formylglycine, FGly), of a serine or cysteine residue in prokaryotes and of a cysteine residue in eukaryotes, is critical for catalytic activity.</text>
</comment>
<accession>A0A412DRJ5</accession>
<evidence type="ECO:0000256" key="6">
    <source>
        <dbReference type="ARBA" id="ARBA00022837"/>
    </source>
</evidence>
<evidence type="ECO:0000259" key="9">
    <source>
        <dbReference type="Pfam" id="PF00884"/>
    </source>
</evidence>
<dbReference type="EMBL" id="QRTW01000004">
    <property type="protein sequence ID" value="RGR16324.1"/>
    <property type="molecule type" value="Genomic_DNA"/>
</dbReference>
<evidence type="ECO:0000256" key="4">
    <source>
        <dbReference type="ARBA" id="ARBA00022729"/>
    </source>
</evidence>
<evidence type="ECO:0000256" key="3">
    <source>
        <dbReference type="ARBA" id="ARBA00022723"/>
    </source>
</evidence>
<dbReference type="GO" id="GO:0046872">
    <property type="term" value="F:metal ion binding"/>
    <property type="evidence" value="ECO:0007669"/>
    <property type="project" value="UniProtKB-KW"/>
</dbReference>